<proteinExistence type="inferred from homology"/>
<feature type="transmembrane region" description="Helical" evidence="9">
    <location>
        <begin position="587"/>
        <end position="603"/>
    </location>
</feature>
<feature type="compositionally biased region" description="Low complexity" evidence="8">
    <location>
        <begin position="177"/>
        <end position="196"/>
    </location>
</feature>
<evidence type="ECO:0000256" key="8">
    <source>
        <dbReference type="SAM" id="MobiDB-lite"/>
    </source>
</evidence>
<feature type="transmembrane region" description="Helical" evidence="9">
    <location>
        <begin position="429"/>
        <end position="449"/>
    </location>
</feature>
<keyword evidence="12" id="KW-1185">Reference proteome</keyword>
<evidence type="ECO:0000259" key="10">
    <source>
        <dbReference type="SMART" id="SM00333"/>
    </source>
</evidence>
<dbReference type="Gene3D" id="1.20.120.1630">
    <property type="match status" value="1"/>
</dbReference>
<feature type="compositionally biased region" description="Basic residues" evidence="8">
    <location>
        <begin position="71"/>
        <end position="98"/>
    </location>
</feature>
<keyword evidence="4 9" id="KW-0812">Transmembrane</keyword>
<feature type="transmembrane region" description="Helical" evidence="9">
    <location>
        <begin position="524"/>
        <end position="545"/>
    </location>
</feature>
<feature type="transmembrane region" description="Helical" evidence="9">
    <location>
        <begin position="372"/>
        <end position="393"/>
    </location>
</feature>
<dbReference type="SUPFAM" id="SSF63748">
    <property type="entry name" value="Tudor/PWWP/MBT"/>
    <property type="match status" value="1"/>
</dbReference>
<keyword evidence="5" id="KW-0256">Endoplasmic reticulum</keyword>
<evidence type="ECO:0000256" key="5">
    <source>
        <dbReference type="ARBA" id="ARBA00022824"/>
    </source>
</evidence>
<accession>A0AAV1Z5I9</accession>
<dbReference type="GO" id="GO:0050613">
    <property type="term" value="F:Delta14-sterol reductase activity"/>
    <property type="evidence" value="ECO:0007669"/>
    <property type="project" value="TreeGrafter"/>
</dbReference>
<feature type="transmembrane region" description="Helical" evidence="9">
    <location>
        <begin position="337"/>
        <end position="360"/>
    </location>
</feature>
<sequence>MSTRSKKDLFKKGDRVSARWAGSNVYYDAKIIDVTTRTYRVQFDDGSVSSVKYAEVKKLPQSSKESSPKTSKSKSRSRSRSGGRTTRSRSRSPARREKKSPATKNEKKPSAKDKKRIESSSTSNSVSKEETDSPIKPILTREKLGLQDVSTISRSSPVVMLNSYSKEMSMTMEKYETTSTSSDRLRSSRLTALRSSESSRDAVDSKPALETRNAKIADKAKYSDDEEEEEEEEEEVVVLKTGLSKSRKAFYFIITALRIVLIPISLLFLVFACTKKQCTILDAPQFYSRWRDVFNAVKYPFAGIFGFHMVNCILSLIPLGRKVTGFSFEANKSPIEYCLNGLFILVLHVIVFGLCSYFGLYMNWGYDKFRGFALSSALYCIVWSIVLHIYSLIKADGTSQTKVPILGKFYNGSYTNPVLFGKLDLKTSFIRTGLMAIVLLNLSILLKLFLMKGYVTVPLALTSGMQIFFVFDLFVREEKLLSTATYTSDTFGYAFILTTAFLVPIGLALQNVYLFNFEARSSFIPHYCSAAIIALFLVGYFIYLTSTNLKHNFRRNPFSPSLANVTSIPTSKKKRLIASGLWGRMRHPNYLGLLIMAIAWTLPCGVSHAVPYGPLILLTIALIIRSYRIEAECKEKYGPAWDNYTDKVRSRLIPYVF</sequence>
<dbReference type="EMBL" id="CAXIEN010000024">
    <property type="protein sequence ID" value="CAL1266682.1"/>
    <property type="molecule type" value="Genomic_DNA"/>
</dbReference>
<organism evidence="11 12">
    <name type="scientific">Larinioides sclopetarius</name>
    <dbReference type="NCBI Taxonomy" id="280406"/>
    <lineage>
        <taxon>Eukaryota</taxon>
        <taxon>Metazoa</taxon>
        <taxon>Ecdysozoa</taxon>
        <taxon>Arthropoda</taxon>
        <taxon>Chelicerata</taxon>
        <taxon>Arachnida</taxon>
        <taxon>Araneae</taxon>
        <taxon>Araneomorphae</taxon>
        <taxon>Entelegynae</taxon>
        <taxon>Araneoidea</taxon>
        <taxon>Araneidae</taxon>
        <taxon>Larinioides</taxon>
    </lineage>
</organism>
<keyword evidence="7 9" id="KW-0472">Membrane</keyword>
<reference evidence="11 12" key="1">
    <citation type="submission" date="2024-04" db="EMBL/GenBank/DDBJ databases">
        <authorList>
            <person name="Rising A."/>
            <person name="Reimegard J."/>
            <person name="Sonavane S."/>
            <person name="Akerstrom W."/>
            <person name="Nylinder S."/>
            <person name="Hedman E."/>
            <person name="Kallberg Y."/>
        </authorList>
    </citation>
    <scope>NUCLEOTIDE SEQUENCE [LARGE SCALE GENOMIC DNA]</scope>
</reference>
<feature type="region of interest" description="Disordered" evidence="8">
    <location>
        <begin position="172"/>
        <end position="208"/>
    </location>
</feature>
<feature type="compositionally biased region" description="Basic and acidic residues" evidence="8">
    <location>
        <begin position="197"/>
        <end position="208"/>
    </location>
</feature>
<dbReference type="GO" id="GO:0005789">
    <property type="term" value="C:endoplasmic reticulum membrane"/>
    <property type="evidence" value="ECO:0007669"/>
    <property type="project" value="UniProtKB-SubCell"/>
</dbReference>
<comment type="caution">
    <text evidence="11">The sequence shown here is derived from an EMBL/GenBank/DDBJ whole genome shotgun (WGS) entry which is preliminary data.</text>
</comment>
<dbReference type="Pfam" id="PF01222">
    <property type="entry name" value="ERG4_ERG24"/>
    <property type="match status" value="1"/>
</dbReference>
<evidence type="ECO:0000256" key="6">
    <source>
        <dbReference type="ARBA" id="ARBA00022989"/>
    </source>
</evidence>
<evidence type="ECO:0000313" key="11">
    <source>
        <dbReference type="EMBL" id="CAL1266682.1"/>
    </source>
</evidence>
<name>A0AAV1Z5I9_9ARAC</name>
<feature type="compositionally biased region" description="Basic and acidic residues" evidence="8">
    <location>
        <begin position="127"/>
        <end position="139"/>
    </location>
</feature>
<feature type="transmembrane region" description="Helical" evidence="9">
    <location>
        <begin position="249"/>
        <end position="272"/>
    </location>
</feature>
<feature type="transmembrane region" description="Helical" evidence="9">
    <location>
        <begin position="299"/>
        <end position="317"/>
    </location>
</feature>
<evidence type="ECO:0000256" key="1">
    <source>
        <dbReference type="ARBA" id="ARBA00004141"/>
    </source>
</evidence>
<feature type="region of interest" description="Disordered" evidence="8">
    <location>
        <begin position="50"/>
        <end position="139"/>
    </location>
</feature>
<dbReference type="InterPro" id="IPR002999">
    <property type="entry name" value="Tudor"/>
</dbReference>
<dbReference type="InterPro" id="IPR019023">
    <property type="entry name" value="Lamin-B_rcpt_of_tudor"/>
</dbReference>
<evidence type="ECO:0000256" key="3">
    <source>
        <dbReference type="ARBA" id="ARBA00005402"/>
    </source>
</evidence>
<comment type="similarity">
    <text evidence="3">Belongs to the ERG4/ERG24 family.</text>
</comment>
<dbReference type="InterPro" id="IPR001171">
    <property type="entry name" value="ERG24_DHCR-like"/>
</dbReference>
<evidence type="ECO:0000313" key="12">
    <source>
        <dbReference type="Proteomes" id="UP001497382"/>
    </source>
</evidence>
<dbReference type="PANTHER" id="PTHR21257:SF52">
    <property type="entry name" value="DELTA(14)-STEROL REDUCTASE TM7SF2"/>
    <property type="match status" value="1"/>
</dbReference>
<feature type="compositionally biased region" description="Basic and acidic residues" evidence="8">
    <location>
        <begin position="104"/>
        <end position="118"/>
    </location>
</feature>
<keyword evidence="6 9" id="KW-1133">Transmembrane helix</keyword>
<evidence type="ECO:0000256" key="9">
    <source>
        <dbReference type="SAM" id="Phobius"/>
    </source>
</evidence>
<protein>
    <recommendedName>
        <fullName evidence="10">Tudor domain-containing protein</fullName>
    </recommendedName>
</protein>
<dbReference type="GO" id="GO:0005637">
    <property type="term" value="C:nuclear inner membrane"/>
    <property type="evidence" value="ECO:0007669"/>
    <property type="project" value="TreeGrafter"/>
</dbReference>
<evidence type="ECO:0000256" key="2">
    <source>
        <dbReference type="ARBA" id="ARBA00004586"/>
    </source>
</evidence>
<gene>
    <name evidence="11" type="ORF">LARSCL_LOCUS3236</name>
</gene>
<comment type="subcellular location">
    <subcellularLocation>
        <location evidence="2">Endoplasmic reticulum membrane</location>
    </subcellularLocation>
    <subcellularLocation>
        <location evidence="1">Membrane</location>
        <topology evidence="1">Multi-pass membrane protein</topology>
    </subcellularLocation>
</comment>
<dbReference type="PANTHER" id="PTHR21257">
    <property type="entry name" value="DELTA(14)-STEROL REDUCTASE"/>
    <property type="match status" value="1"/>
</dbReference>
<evidence type="ECO:0000256" key="7">
    <source>
        <dbReference type="ARBA" id="ARBA00023136"/>
    </source>
</evidence>
<feature type="transmembrane region" description="Helical" evidence="9">
    <location>
        <begin position="455"/>
        <end position="475"/>
    </location>
</feature>
<feature type="domain" description="Tudor" evidence="10">
    <location>
        <begin position="8"/>
        <end position="64"/>
    </location>
</feature>
<dbReference type="Gene3D" id="2.30.30.140">
    <property type="match status" value="1"/>
</dbReference>
<dbReference type="AlphaFoldDB" id="A0AAV1Z5I9"/>
<dbReference type="GO" id="GO:0006695">
    <property type="term" value="P:cholesterol biosynthetic process"/>
    <property type="evidence" value="ECO:0007669"/>
    <property type="project" value="TreeGrafter"/>
</dbReference>
<feature type="transmembrane region" description="Helical" evidence="9">
    <location>
        <begin position="491"/>
        <end position="512"/>
    </location>
</feature>
<dbReference type="SMART" id="SM00333">
    <property type="entry name" value="TUDOR"/>
    <property type="match status" value="1"/>
</dbReference>
<dbReference type="Proteomes" id="UP001497382">
    <property type="component" value="Unassembled WGS sequence"/>
</dbReference>
<dbReference type="Pfam" id="PF09465">
    <property type="entry name" value="LBR_tudor"/>
    <property type="match status" value="1"/>
</dbReference>
<evidence type="ECO:0000256" key="4">
    <source>
        <dbReference type="ARBA" id="ARBA00022692"/>
    </source>
</evidence>